<dbReference type="KEGG" id="hna:Hneap_1711"/>
<dbReference type="Proteomes" id="UP000009102">
    <property type="component" value="Chromosome"/>
</dbReference>
<dbReference type="EMBL" id="CP001801">
    <property type="protein sequence ID" value="ACX96535.1"/>
    <property type="molecule type" value="Genomic_DNA"/>
</dbReference>
<reference evidence="1 2" key="1">
    <citation type="submission" date="2009-10" db="EMBL/GenBank/DDBJ databases">
        <title>Complete sequence of Halothiobacillus neapolitanus c2.</title>
        <authorList>
            <consortium name="US DOE Joint Genome Institute"/>
            <person name="Lucas S."/>
            <person name="Copeland A."/>
            <person name="Lapidus A."/>
            <person name="Glavina del Rio T."/>
            <person name="Tice H."/>
            <person name="Bruce D."/>
            <person name="Goodwin L."/>
            <person name="Pitluck S."/>
            <person name="Davenport K."/>
            <person name="Brettin T."/>
            <person name="Detter J.C."/>
            <person name="Han C."/>
            <person name="Tapia R."/>
            <person name="Larimer F."/>
            <person name="Land M."/>
            <person name="Hauser L."/>
            <person name="Kyrpides N."/>
            <person name="Mikhailova N."/>
            <person name="Kerfeld C."/>
            <person name="Cannon G."/>
            <person name="Heinhort S."/>
        </authorList>
    </citation>
    <scope>NUCLEOTIDE SEQUENCE [LARGE SCALE GENOMIC DNA]</scope>
    <source>
        <strain evidence="2">ATCC 23641 / c2</strain>
    </source>
</reference>
<sequence length="43" mass="5103">MKWLYMSIVWLLILMVLTVAAGNYPPLAQWLKSELFHFRVVHS</sequence>
<keyword evidence="2" id="KW-1185">Reference proteome</keyword>
<accession>D0L1G2</accession>
<evidence type="ECO:0000313" key="1">
    <source>
        <dbReference type="EMBL" id="ACX96535.1"/>
    </source>
</evidence>
<name>D0L1G2_HALNC</name>
<protein>
    <submittedName>
        <fullName evidence="1">Uncharacterized protein</fullName>
    </submittedName>
</protein>
<dbReference type="AlphaFoldDB" id="D0L1G2"/>
<proteinExistence type="predicted"/>
<dbReference type="HOGENOM" id="CLU_3234353_0_0_6"/>
<evidence type="ECO:0000313" key="2">
    <source>
        <dbReference type="Proteomes" id="UP000009102"/>
    </source>
</evidence>
<organism evidence="1 2">
    <name type="scientific">Halothiobacillus neapolitanus (strain ATCC 23641 / DSM 15147 / CIP 104769 / NCIMB 8539 / c2)</name>
    <name type="common">Thiobacillus neapolitanus</name>
    <dbReference type="NCBI Taxonomy" id="555778"/>
    <lineage>
        <taxon>Bacteria</taxon>
        <taxon>Pseudomonadati</taxon>
        <taxon>Pseudomonadota</taxon>
        <taxon>Gammaproteobacteria</taxon>
        <taxon>Chromatiales</taxon>
        <taxon>Halothiobacillaceae</taxon>
        <taxon>Halothiobacillus</taxon>
    </lineage>
</organism>
<gene>
    <name evidence="1" type="ordered locus">Hneap_1711</name>
</gene>